<evidence type="ECO:0000313" key="3">
    <source>
        <dbReference type="Proteomes" id="UP001140513"/>
    </source>
</evidence>
<evidence type="ECO:0000259" key="1">
    <source>
        <dbReference type="Pfam" id="PF16862"/>
    </source>
</evidence>
<organism evidence="2 3">
    <name type="scientific">Didymosphaeria variabile</name>
    <dbReference type="NCBI Taxonomy" id="1932322"/>
    <lineage>
        <taxon>Eukaryota</taxon>
        <taxon>Fungi</taxon>
        <taxon>Dikarya</taxon>
        <taxon>Ascomycota</taxon>
        <taxon>Pezizomycotina</taxon>
        <taxon>Dothideomycetes</taxon>
        <taxon>Pleosporomycetidae</taxon>
        <taxon>Pleosporales</taxon>
        <taxon>Massarineae</taxon>
        <taxon>Didymosphaeriaceae</taxon>
        <taxon>Didymosphaeria</taxon>
    </lineage>
</organism>
<proteinExistence type="predicted"/>
<gene>
    <name evidence="2" type="ORF">N0V89_009867</name>
</gene>
<dbReference type="PANTHER" id="PTHR36183:SF2">
    <property type="entry name" value="BETA-GLUCURONIDASE C-TERMINAL DOMAIN-CONTAINING PROTEIN"/>
    <property type="match status" value="1"/>
</dbReference>
<keyword evidence="3" id="KW-1185">Reference proteome</keyword>
<dbReference type="InterPro" id="IPR031728">
    <property type="entry name" value="GlcAase_C"/>
</dbReference>
<comment type="caution">
    <text evidence="2">The sequence shown here is derived from an EMBL/GenBank/DDBJ whole genome shotgun (WGS) entry which is preliminary data.</text>
</comment>
<dbReference type="SUPFAM" id="SSF51445">
    <property type="entry name" value="(Trans)glycosidases"/>
    <property type="match status" value="1"/>
</dbReference>
<dbReference type="PANTHER" id="PTHR36183">
    <property type="entry name" value="BETA-GLUCURONIDASE"/>
    <property type="match status" value="1"/>
</dbReference>
<name>A0A9W9C7Q8_9PLEO</name>
<dbReference type="GeneID" id="80913397"/>
<feature type="domain" description="Beta-glucuronidase C-terminal" evidence="1">
    <location>
        <begin position="288"/>
        <end position="392"/>
    </location>
</feature>
<dbReference type="Gene3D" id="3.20.20.80">
    <property type="entry name" value="Glycosidases"/>
    <property type="match status" value="1"/>
</dbReference>
<dbReference type="EMBL" id="JAPEUX010000007">
    <property type="protein sequence ID" value="KAJ4348491.1"/>
    <property type="molecule type" value="Genomic_DNA"/>
</dbReference>
<dbReference type="InterPro" id="IPR052974">
    <property type="entry name" value="GH79_Enzymes"/>
</dbReference>
<dbReference type="Proteomes" id="UP001140513">
    <property type="component" value="Unassembled WGS sequence"/>
</dbReference>
<protein>
    <recommendedName>
        <fullName evidence="1">Beta-glucuronidase C-terminal domain-containing protein</fullName>
    </recommendedName>
</protein>
<evidence type="ECO:0000313" key="2">
    <source>
        <dbReference type="EMBL" id="KAJ4348491.1"/>
    </source>
</evidence>
<reference evidence="2" key="1">
    <citation type="submission" date="2022-10" db="EMBL/GenBank/DDBJ databases">
        <title>Tapping the CABI collections for fungal endophytes: first genome assemblies for Collariella, Neodidymelliopsis, Ascochyta clinopodiicola, Didymella pomorum, Didymosphaeria variabile, Neocosmospora piperis and Neocucurbitaria cava.</title>
        <authorList>
            <person name="Hill R."/>
        </authorList>
    </citation>
    <scope>NUCLEOTIDE SEQUENCE</scope>
    <source>
        <strain evidence="2">IMI 356815</strain>
    </source>
</reference>
<sequence length="397" mass="42903">MTFGPSYFDAFATIPDAKYVVDIPMKKNKLANSKAFAKAAYNKIGADNIVGLEIGNEPDNYGLSKQAYVSRWKKWSTQILQTLGLGEQEKIFQAVCLASQTGKTGSPGAPGGWRVPELFDLGLKDVKSRIGTVSMHYYQTKVRTDSDLQRDIMNHTAVVHGSSFVKDAVVFLNNIIAPIPLALAEVGSILGSGNASQNNALAAVFGSALWQVDFSLYSMSIGVQRINWQSGLGFPFALWNPQYEHNGKTVPASVHPAFYGHVFAGEFVGKTSNIRVKHLELGRPFLAGYAAYDAGRLARIALVNLELWSEGDGNRLEKKITLDIGVGVSEVSIKRLTSEMGGTARVGNITWGGVQWTVNSGGKEVKVLNDTTTVPVDRGMVEIGIEASEAVMIKLSG</sequence>
<dbReference type="InterPro" id="IPR017853">
    <property type="entry name" value="GH"/>
</dbReference>
<dbReference type="RefSeq" id="XP_056067879.1">
    <property type="nucleotide sequence ID" value="XM_056218614.1"/>
</dbReference>
<dbReference type="Pfam" id="PF16862">
    <property type="entry name" value="Glyco_hydro_79C"/>
    <property type="match status" value="1"/>
</dbReference>
<dbReference type="OrthoDB" id="2831684at2759"/>
<accession>A0A9W9C7Q8</accession>
<dbReference type="AlphaFoldDB" id="A0A9W9C7Q8"/>